<dbReference type="InterPro" id="IPR028258">
    <property type="entry name" value="Sec3-PIP2_bind"/>
</dbReference>
<dbReference type="AlphaFoldDB" id="B3RXF7"/>
<dbReference type="eggNOG" id="KOG2148">
    <property type="taxonomic scope" value="Eukaryota"/>
</dbReference>
<proteinExistence type="inferred from homology"/>
<evidence type="ECO:0000256" key="2">
    <source>
        <dbReference type="ARBA" id="ARBA00022448"/>
    </source>
</evidence>
<keyword evidence="2" id="KW-0813">Transport</keyword>
<dbReference type="GO" id="GO:0006887">
    <property type="term" value="P:exocytosis"/>
    <property type="evidence" value="ECO:0000318"/>
    <property type="project" value="GO_Central"/>
</dbReference>
<feature type="transmembrane region" description="Helical" evidence="6">
    <location>
        <begin position="459"/>
        <end position="480"/>
    </location>
</feature>
<dbReference type="GO" id="GO:0005886">
    <property type="term" value="C:plasma membrane"/>
    <property type="evidence" value="ECO:0000318"/>
    <property type="project" value="GO_Central"/>
</dbReference>
<dbReference type="CDD" id="cd14683">
    <property type="entry name" value="PH-EXOC1"/>
    <property type="match status" value="1"/>
</dbReference>
<dbReference type="Pfam" id="PF09763">
    <property type="entry name" value="Sec3_CC"/>
    <property type="match status" value="1"/>
</dbReference>
<dbReference type="GO" id="GO:0005546">
    <property type="term" value="F:phosphatidylinositol-4,5-bisphosphate binding"/>
    <property type="evidence" value="ECO:0000318"/>
    <property type="project" value="GO_Central"/>
</dbReference>
<dbReference type="RefSeq" id="XP_002112747.1">
    <property type="nucleotide sequence ID" value="XM_002112711.1"/>
</dbReference>
<dbReference type="OrthoDB" id="27109at2759"/>
<keyword evidence="9" id="KW-1185">Reference proteome</keyword>
<dbReference type="STRING" id="10228.B3RXF7"/>
<dbReference type="PANTHER" id="PTHR16092:SF14">
    <property type="entry name" value="EXOCYST COMPLEX COMPONENT 1 ISOFORM X1"/>
    <property type="match status" value="1"/>
</dbReference>
<dbReference type="CTD" id="6753517"/>
<accession>B3RXF7</accession>
<dbReference type="FunFam" id="2.30.29.90:FF:000008">
    <property type="entry name" value="Exocyst complex component 1"/>
    <property type="match status" value="1"/>
</dbReference>
<keyword evidence="6" id="KW-0472">Membrane</keyword>
<organism evidence="8 9">
    <name type="scientific">Trichoplax adhaerens</name>
    <name type="common">Trichoplax reptans</name>
    <dbReference type="NCBI Taxonomy" id="10228"/>
    <lineage>
        <taxon>Eukaryota</taxon>
        <taxon>Metazoa</taxon>
        <taxon>Placozoa</taxon>
        <taxon>Uniplacotomia</taxon>
        <taxon>Trichoplacea</taxon>
        <taxon>Trichoplacidae</taxon>
        <taxon>Trichoplax</taxon>
    </lineage>
</organism>
<dbReference type="SMART" id="SM01313">
    <property type="entry name" value="Sec3-PIP2_bind"/>
    <property type="match status" value="1"/>
</dbReference>
<dbReference type="PANTHER" id="PTHR16092">
    <property type="entry name" value="SEC3/SYNTAXIN-RELATED"/>
    <property type="match status" value="1"/>
</dbReference>
<evidence type="ECO:0000256" key="5">
    <source>
        <dbReference type="SAM" id="Coils"/>
    </source>
</evidence>
<keyword evidence="6" id="KW-0812">Transmembrane</keyword>
<keyword evidence="4 5" id="KW-0175">Coiled coil</keyword>
<dbReference type="InParanoid" id="B3RXF7"/>
<keyword evidence="3" id="KW-0268">Exocytosis</keyword>
<evidence type="ECO:0000256" key="6">
    <source>
        <dbReference type="SAM" id="Phobius"/>
    </source>
</evidence>
<dbReference type="Gene3D" id="2.30.29.90">
    <property type="match status" value="1"/>
</dbReference>
<dbReference type="HOGENOM" id="CLU_015381_1_0_1"/>
<dbReference type="Pfam" id="PF20654">
    <property type="entry name" value="Sec3_C-term"/>
    <property type="match status" value="1"/>
</dbReference>
<gene>
    <name evidence="8" type="ORF">TRIADDRAFT_25724</name>
</gene>
<evidence type="ECO:0000256" key="3">
    <source>
        <dbReference type="ARBA" id="ARBA00022483"/>
    </source>
</evidence>
<evidence type="ECO:0000313" key="8">
    <source>
        <dbReference type="EMBL" id="EDV24857.1"/>
    </source>
</evidence>
<dbReference type="PhylomeDB" id="B3RXF7"/>
<dbReference type="OMA" id="NQHVMSA"/>
<dbReference type="Proteomes" id="UP000009022">
    <property type="component" value="Unassembled WGS sequence"/>
</dbReference>
<evidence type="ECO:0000256" key="4">
    <source>
        <dbReference type="ARBA" id="ARBA00023054"/>
    </source>
</evidence>
<dbReference type="GeneID" id="6753517"/>
<comment type="similarity">
    <text evidence="1">Belongs to the SEC3 family.</text>
</comment>
<dbReference type="EMBL" id="DS985245">
    <property type="protein sequence ID" value="EDV24857.1"/>
    <property type="molecule type" value="Genomic_DNA"/>
</dbReference>
<protein>
    <recommendedName>
        <fullName evidence="7">Exocyst complex component Sec3 PIP2-binding N-terminal domain-containing protein</fullName>
    </recommendedName>
</protein>
<dbReference type="GO" id="GO:0000145">
    <property type="term" value="C:exocyst"/>
    <property type="evidence" value="ECO:0000318"/>
    <property type="project" value="GO_Central"/>
</dbReference>
<evidence type="ECO:0000259" key="7">
    <source>
        <dbReference type="SMART" id="SM01313"/>
    </source>
</evidence>
<dbReference type="InterPro" id="IPR048628">
    <property type="entry name" value="Sec3_C"/>
</dbReference>
<feature type="coiled-coil region" evidence="5">
    <location>
        <begin position="743"/>
        <end position="770"/>
    </location>
</feature>
<evidence type="ECO:0000256" key="1">
    <source>
        <dbReference type="ARBA" id="ARBA00006518"/>
    </source>
</evidence>
<keyword evidence="6" id="KW-1133">Transmembrane helix</keyword>
<dbReference type="FunCoup" id="B3RXF7">
    <property type="interactions" value="2338"/>
</dbReference>
<dbReference type="GO" id="GO:0006893">
    <property type="term" value="P:Golgi to plasma membrane transport"/>
    <property type="evidence" value="ECO:0000318"/>
    <property type="project" value="GO_Central"/>
</dbReference>
<feature type="domain" description="Exocyst complex component Sec3 PIP2-binding N-terminal" evidence="7">
    <location>
        <begin position="32"/>
        <end position="122"/>
    </location>
</feature>
<reference evidence="8 9" key="1">
    <citation type="journal article" date="2008" name="Nature">
        <title>The Trichoplax genome and the nature of placozoans.</title>
        <authorList>
            <person name="Srivastava M."/>
            <person name="Begovic E."/>
            <person name="Chapman J."/>
            <person name="Putnam N.H."/>
            <person name="Hellsten U."/>
            <person name="Kawashima T."/>
            <person name="Kuo A."/>
            <person name="Mitros T."/>
            <person name="Salamov A."/>
            <person name="Carpenter M.L."/>
            <person name="Signorovitch A.Y."/>
            <person name="Moreno M.A."/>
            <person name="Kamm K."/>
            <person name="Grimwood J."/>
            <person name="Schmutz J."/>
            <person name="Shapiro H."/>
            <person name="Grigoriev I.V."/>
            <person name="Buss L.W."/>
            <person name="Schierwater B."/>
            <person name="Dellaporta S.L."/>
            <person name="Rokhsar D.S."/>
        </authorList>
    </citation>
    <scope>NUCLEOTIDE SEQUENCE [LARGE SCALE GENOMIC DNA]</scope>
    <source>
        <strain evidence="8 9">Grell-BS-1999</strain>
    </source>
</reference>
<name>B3RXF7_TRIAD</name>
<sequence>MAALKHRLQNEVFTPGEEVLRAFVRVNKRGGKRKKTDFLCIAATKMEPIQVSLYQVRKSEKGTFKKKTSWTIKQLKAVDGKDSGEESKDFDLILEKTFKWVANNVYEKTAFIGQLWKICNKFVPAQNVDFRNLNNSLKKLLLNANANEADQQQDAILQVEGVETAEDYQELTTAEEADLQAMMSKFDYSITNAELFTEKLSEELIALDGANIQTIMNAEQGVIDLVEYINDSVKELDGVEDKLSYYSELLKTVEKHMHQMSSINDHMIVEMKNYNKLIAEVEAIVERFDLPEEYLTTLAEASVDDEYALPKCTEAALAAQIALKSDSKPELIRLNAVSEQFQNISMHCTKFKKRLKERLISMFEKQGSTFEFISVGSSGEIVLPKHAIRHSKLLPYAQLVLWLKEMDSVMFEDLCNAYTRCISKRYEKELHDYFEKIKKVFQKSNSDSKVFGKQFINDTLAFVVSVIPLITLILFLPLMIDVFNTATKSLKNVDIRSGIHNSETSGFDKEVIAKFGKVFGILLEGLGSYVGHEQDFITEFFHLPVAIILLHDLSHDYVLTAFSLQQQINEDTIDSSGSVAESRRRLKEIFPSLDSDMANLIKAGDKVDPSISLHMFVRVSAQIKSHYGYAQGVASFYSKLIANWLVTVKRLFDGCVTSLTRSFDDYKISKKSKCGILPFVIKFEEFAEEAETIFKGSDRRGDLDKAYSRLFIAICAGISRVALEHPKTPKDVINFENFHRLFSSIARLKITSLENERKEAKENYQFYLNAYITSMLGRPMENLNTFIDGLENLLASGVKAEEVGFQLAYNKQELRKIIKEYPAKEVRKGLDSLYKKVEKHLCEEENLLQVVWHSMQEHFLRQYNNIQDLVKRCYPGSNITLEFSIDDVLIYFSNIAQSH</sequence>
<dbReference type="InterPro" id="IPR019160">
    <property type="entry name" value="Sec3_CC"/>
</dbReference>
<evidence type="ECO:0000313" key="9">
    <source>
        <dbReference type="Proteomes" id="UP000009022"/>
    </source>
</evidence>
<dbReference type="KEGG" id="tad:TRIADDRAFT_25724"/>
<dbReference type="Pfam" id="PF15277">
    <property type="entry name" value="Sec3-PIP2_bind"/>
    <property type="match status" value="1"/>
</dbReference>